<evidence type="ECO:0000256" key="3">
    <source>
        <dbReference type="ARBA" id="ARBA00023136"/>
    </source>
</evidence>
<keyword evidence="3" id="KW-0472">Membrane</keyword>
<dbReference type="InterPro" id="IPR019606">
    <property type="entry name" value="GerMN"/>
</dbReference>
<dbReference type="AlphaFoldDB" id="A0A1H9QH45"/>
<dbReference type="GO" id="GO:0005886">
    <property type="term" value="C:plasma membrane"/>
    <property type="evidence" value="ECO:0007669"/>
    <property type="project" value="UniProtKB-SubCell"/>
</dbReference>
<keyword evidence="4" id="KW-0564">Palmitate</keyword>
<keyword evidence="10" id="KW-1185">Reference proteome</keyword>
<feature type="region of interest" description="Disordered" evidence="7">
    <location>
        <begin position="1"/>
        <end position="23"/>
    </location>
</feature>
<evidence type="ECO:0000256" key="1">
    <source>
        <dbReference type="ARBA" id="ARBA00022475"/>
    </source>
</evidence>
<comment type="similarity">
    <text evidence="6">Belongs to the LpqB lipoprotein family.</text>
</comment>
<dbReference type="Pfam" id="PF25976">
    <property type="entry name" value="LpqB_N"/>
    <property type="match status" value="1"/>
</dbReference>
<evidence type="ECO:0000256" key="7">
    <source>
        <dbReference type="SAM" id="MobiDB-lite"/>
    </source>
</evidence>
<gene>
    <name evidence="6" type="primary">lpqB</name>
    <name evidence="9" type="ORF">SAMN05661109_00536</name>
</gene>
<comment type="subcellular location">
    <subcellularLocation>
        <location evidence="6">Cell membrane</location>
        <topology evidence="6">Lipid-anchor</topology>
    </subcellularLocation>
</comment>
<evidence type="ECO:0000256" key="4">
    <source>
        <dbReference type="ARBA" id="ARBA00023139"/>
    </source>
</evidence>
<dbReference type="InterPro" id="IPR059026">
    <property type="entry name" value="LpqB_N"/>
</dbReference>
<organism evidence="9 10">
    <name type="scientific">Corynebacterium cystitidis DSM 20524</name>
    <dbReference type="NCBI Taxonomy" id="1121357"/>
    <lineage>
        <taxon>Bacteria</taxon>
        <taxon>Bacillati</taxon>
        <taxon>Actinomycetota</taxon>
        <taxon>Actinomycetes</taxon>
        <taxon>Mycobacteriales</taxon>
        <taxon>Corynebacteriaceae</taxon>
        <taxon>Corynebacterium</taxon>
    </lineage>
</organism>
<dbReference type="Pfam" id="PF10646">
    <property type="entry name" value="Germane"/>
    <property type="match status" value="1"/>
</dbReference>
<dbReference type="Proteomes" id="UP000198929">
    <property type="component" value="Unassembled WGS sequence"/>
</dbReference>
<name>A0A1H9QH45_9CORY</name>
<evidence type="ECO:0000313" key="10">
    <source>
        <dbReference type="Proteomes" id="UP000198929"/>
    </source>
</evidence>
<keyword evidence="1" id="KW-1003">Cell membrane</keyword>
<evidence type="ECO:0000259" key="8">
    <source>
        <dbReference type="SMART" id="SM00909"/>
    </source>
</evidence>
<evidence type="ECO:0000313" key="9">
    <source>
        <dbReference type="EMBL" id="SER59772.1"/>
    </source>
</evidence>
<keyword evidence="2" id="KW-0732">Signal</keyword>
<sequence length="592" mass="63846">MTMTMTMRQRAQKIKKQYRNSRGRHQRRLLALAVVSVATLTLGSCTRVPTSTEPQALRPFDRTIAEEDLHKPQPGLEPDLLLRDFYAASAIPAGDYSAARNYLTREAAEAWDPHDSMLIVDRIDLTTQPGGNAQRRSLTVRGEVIGSLEEGGSYVPQNGVYEATVQLEQVSGEWRIASLPAGVIMERTELSNQYNPHSIYFLDASGETLVPDRRWVYTGTDSLDSVLLSLLAAGPTDRLAPAISSEFPKEAAYIGKTDGVYEFSGLSNMDRERRTTFAAQVVWTLARAGISGPYRILADGAPLLDVDALTPDDFAAMNPQVTNQDVTELYALTDSRLYSVDNEEATVVDGPLGEAGNVSSLDVTASGYVAAVLNVPDDEGQAFSVGGIIHPQTEVLRAATITRPSFELDDNVAWVAIDGHRVIRAVRSTASGEVVSNEVGTAFLDDIDGEISVLRLSRSGARVAMIIDGRLYTGIVERTSAGERSIVNVLEYATDYGGSIISVDWKEDGALIVGTSVPDAPVLRVEQDGSAVTTLSTGNINAPVVMVAASPTMIYATDANAILQLPTQGNEYPNWREVPGLQGMRAAPVVAK</sequence>
<evidence type="ECO:0000256" key="2">
    <source>
        <dbReference type="ARBA" id="ARBA00022729"/>
    </source>
</evidence>
<dbReference type="Pfam" id="PF10647">
    <property type="entry name" value="Gmad1"/>
    <property type="match status" value="1"/>
</dbReference>
<dbReference type="NCBIfam" id="NF010141">
    <property type="entry name" value="PRK13616.1"/>
    <property type="match status" value="1"/>
</dbReference>
<evidence type="ECO:0000256" key="5">
    <source>
        <dbReference type="ARBA" id="ARBA00023288"/>
    </source>
</evidence>
<protein>
    <recommendedName>
        <fullName evidence="6">Lipoprotein LpqB</fullName>
    </recommendedName>
</protein>
<dbReference type="InterPro" id="IPR018910">
    <property type="entry name" value="LpqB_C"/>
</dbReference>
<dbReference type="RefSeq" id="WP_231909993.1">
    <property type="nucleotide sequence ID" value="NZ_FOGQ01000002.1"/>
</dbReference>
<dbReference type="EMBL" id="FOGQ01000002">
    <property type="protein sequence ID" value="SER59772.1"/>
    <property type="molecule type" value="Genomic_DNA"/>
</dbReference>
<proteinExistence type="inferred from homology"/>
<keyword evidence="5" id="KW-0449">Lipoprotein</keyword>
<dbReference type="STRING" id="1121357.SAMN05661109_00536"/>
<feature type="compositionally biased region" description="Basic residues" evidence="7">
    <location>
        <begin position="10"/>
        <end position="23"/>
    </location>
</feature>
<accession>A0A1H9QH45</accession>
<dbReference type="InterPro" id="IPR023959">
    <property type="entry name" value="LpqB"/>
</dbReference>
<evidence type="ECO:0000256" key="6">
    <source>
        <dbReference type="HAMAP-Rule" id="MF_01373"/>
    </source>
</evidence>
<dbReference type="HAMAP" id="MF_01373">
    <property type="entry name" value="LpqB_lipoprot"/>
    <property type="match status" value="1"/>
</dbReference>
<dbReference type="SMART" id="SM00909">
    <property type="entry name" value="Germane"/>
    <property type="match status" value="1"/>
</dbReference>
<feature type="domain" description="GerMN" evidence="8">
    <location>
        <begin position="224"/>
        <end position="307"/>
    </location>
</feature>
<reference evidence="10" key="1">
    <citation type="submission" date="2016-10" db="EMBL/GenBank/DDBJ databases">
        <authorList>
            <person name="Varghese N."/>
            <person name="Submissions S."/>
        </authorList>
    </citation>
    <scope>NUCLEOTIDE SEQUENCE [LARGE SCALE GENOMIC DNA]</scope>
    <source>
        <strain evidence="10">DSM 20524</strain>
    </source>
</reference>